<keyword evidence="2" id="KW-0812">Transmembrane</keyword>
<dbReference type="SUPFAM" id="SSF53649">
    <property type="entry name" value="Alkaline phosphatase-like"/>
    <property type="match status" value="1"/>
</dbReference>
<dbReference type="GO" id="GO:0016787">
    <property type="term" value="F:hydrolase activity"/>
    <property type="evidence" value="ECO:0007669"/>
    <property type="project" value="UniProtKB-ARBA"/>
</dbReference>
<sequence>MVPATASFSITSPSPSDMASPEELHPAPTTSLLPNPSTTTTTTTTTKKSLTPLLLLLATFLSFASAVLYFSSKPHPSPPTVVSRPLSTLPRPTVILISADGFRFGYQHKAPLPSIRRLIANGTSADLGLVPVFPTLTFPNHYSIVTGLYPSSHGVVNNHFLDPASGSRFSMSSHDPRWWLGEPLWETVANHNLTAATYFWPGSEVPKGSWHCPPKFCQHYNGSVPFEDRVDTVLAYFDHHDTVPSFVTLYFEDPDHQGHLFGPDDREITDAVVRIDDMVGRLIRGLEERRVFDDVTLILLGDHGMVGTCEKKQIILEDLSPWIDIRDDWVDSSSALLSIWPPAGVSPSEVVDKMNLGLSSGKVENGKSLRVFLKEDLPERLHYSASERIPPVIGLPDEGYQVLLRRPKWSSCGGGHGYDNAFFSMRTIFVAHGPPFRKGWQVPSFENVEIYNVIAAILGLKGAPNNGSAAFPGSILLPTYY</sequence>
<evidence type="ECO:0000256" key="1">
    <source>
        <dbReference type="SAM" id="MobiDB-lite"/>
    </source>
</evidence>
<organism evidence="3 4">
    <name type="scientific">Iris pallida</name>
    <name type="common">Sweet iris</name>
    <dbReference type="NCBI Taxonomy" id="29817"/>
    <lineage>
        <taxon>Eukaryota</taxon>
        <taxon>Viridiplantae</taxon>
        <taxon>Streptophyta</taxon>
        <taxon>Embryophyta</taxon>
        <taxon>Tracheophyta</taxon>
        <taxon>Spermatophyta</taxon>
        <taxon>Magnoliopsida</taxon>
        <taxon>Liliopsida</taxon>
        <taxon>Asparagales</taxon>
        <taxon>Iridaceae</taxon>
        <taxon>Iridoideae</taxon>
        <taxon>Irideae</taxon>
        <taxon>Iris</taxon>
    </lineage>
</organism>
<dbReference type="Gene3D" id="3.40.720.10">
    <property type="entry name" value="Alkaline Phosphatase, subunit A"/>
    <property type="match status" value="1"/>
</dbReference>
<dbReference type="Pfam" id="PF01663">
    <property type="entry name" value="Phosphodiest"/>
    <property type="match status" value="1"/>
</dbReference>
<dbReference type="AlphaFoldDB" id="A0AAX6ILH4"/>
<dbReference type="Gene3D" id="3.30.1360.180">
    <property type="match status" value="1"/>
</dbReference>
<comment type="caution">
    <text evidence="3">The sequence shown here is derived from an EMBL/GenBank/DDBJ whole genome shotgun (WGS) entry which is preliminary data.</text>
</comment>
<dbReference type="PANTHER" id="PTHR10151">
    <property type="entry name" value="ECTONUCLEOTIDE PYROPHOSPHATASE/PHOSPHODIESTERASE"/>
    <property type="match status" value="1"/>
</dbReference>
<keyword evidence="4" id="KW-1185">Reference proteome</keyword>
<gene>
    <name evidence="3" type="ORF">M6B38_113040</name>
</gene>
<dbReference type="InterPro" id="IPR017850">
    <property type="entry name" value="Alkaline_phosphatase_core_sf"/>
</dbReference>
<dbReference type="CDD" id="cd16018">
    <property type="entry name" value="Enpp"/>
    <property type="match status" value="1"/>
</dbReference>
<dbReference type="GO" id="GO:0005773">
    <property type="term" value="C:vacuole"/>
    <property type="evidence" value="ECO:0007669"/>
    <property type="project" value="TreeGrafter"/>
</dbReference>
<evidence type="ECO:0000256" key="2">
    <source>
        <dbReference type="SAM" id="Phobius"/>
    </source>
</evidence>
<dbReference type="Proteomes" id="UP001140949">
    <property type="component" value="Unassembled WGS sequence"/>
</dbReference>
<keyword evidence="2" id="KW-1133">Transmembrane helix</keyword>
<reference evidence="3" key="2">
    <citation type="submission" date="2023-04" db="EMBL/GenBank/DDBJ databases">
        <authorList>
            <person name="Bruccoleri R.E."/>
            <person name="Oakeley E.J."/>
            <person name="Faust A.-M."/>
            <person name="Dessus-Babus S."/>
            <person name="Altorfer M."/>
            <person name="Burckhardt D."/>
            <person name="Oertli M."/>
            <person name="Naumann U."/>
            <person name="Petersen F."/>
            <person name="Wong J."/>
        </authorList>
    </citation>
    <scope>NUCLEOTIDE SEQUENCE</scope>
    <source>
        <strain evidence="3">GSM-AAB239-AS_SAM_17_03QT</strain>
        <tissue evidence="3">Leaf</tissue>
    </source>
</reference>
<feature type="compositionally biased region" description="Polar residues" evidence="1">
    <location>
        <begin position="1"/>
        <end position="17"/>
    </location>
</feature>
<protein>
    <submittedName>
        <fullName evidence="3">Uncharacterized protein</fullName>
    </submittedName>
</protein>
<accession>A0AAX6ILH4</accession>
<dbReference type="FunFam" id="3.40.720.10:FF:000033">
    <property type="entry name" value="Alkaline-phosphatase-like family protein"/>
    <property type="match status" value="1"/>
</dbReference>
<keyword evidence="2" id="KW-0472">Membrane</keyword>
<evidence type="ECO:0000313" key="4">
    <source>
        <dbReference type="Proteomes" id="UP001140949"/>
    </source>
</evidence>
<proteinExistence type="predicted"/>
<name>A0AAX6ILH4_IRIPA</name>
<feature type="transmembrane region" description="Helical" evidence="2">
    <location>
        <begin position="53"/>
        <end position="71"/>
    </location>
</feature>
<dbReference type="PANTHER" id="PTHR10151:SF120">
    <property type="entry name" value="BIS(5'-ADENOSYL)-TRIPHOSPHATASE"/>
    <property type="match status" value="1"/>
</dbReference>
<evidence type="ECO:0000313" key="3">
    <source>
        <dbReference type="EMBL" id="KAJ6853823.1"/>
    </source>
</evidence>
<feature type="compositionally biased region" description="Low complexity" evidence="1">
    <location>
        <begin position="26"/>
        <end position="45"/>
    </location>
</feature>
<dbReference type="InterPro" id="IPR002591">
    <property type="entry name" value="Phosphodiest/P_Trfase"/>
</dbReference>
<dbReference type="FunFam" id="3.30.1360.180:FF:000002">
    <property type="entry name" value="Alkaline-phosphatase-like family protein"/>
    <property type="match status" value="1"/>
</dbReference>
<reference evidence="3" key="1">
    <citation type="journal article" date="2023" name="GigaByte">
        <title>Genome assembly of the bearded iris, Iris pallida Lam.</title>
        <authorList>
            <person name="Bruccoleri R.E."/>
            <person name="Oakeley E.J."/>
            <person name="Faust A.M.E."/>
            <person name="Altorfer M."/>
            <person name="Dessus-Babus S."/>
            <person name="Burckhardt D."/>
            <person name="Oertli M."/>
            <person name="Naumann U."/>
            <person name="Petersen F."/>
            <person name="Wong J."/>
        </authorList>
    </citation>
    <scope>NUCLEOTIDE SEQUENCE</scope>
    <source>
        <strain evidence="3">GSM-AAB239-AS_SAM_17_03QT</strain>
    </source>
</reference>
<feature type="region of interest" description="Disordered" evidence="1">
    <location>
        <begin position="1"/>
        <end position="45"/>
    </location>
</feature>
<dbReference type="EMBL" id="JANAVB010000397">
    <property type="protein sequence ID" value="KAJ6853823.1"/>
    <property type="molecule type" value="Genomic_DNA"/>
</dbReference>